<dbReference type="Proteomes" id="UP001251085">
    <property type="component" value="Unassembled WGS sequence"/>
</dbReference>
<organism evidence="1 2">
    <name type="scientific">Paracoccus broussonetiae</name>
    <dbReference type="NCBI Taxonomy" id="3075834"/>
    <lineage>
        <taxon>Bacteria</taxon>
        <taxon>Pseudomonadati</taxon>
        <taxon>Pseudomonadota</taxon>
        <taxon>Alphaproteobacteria</taxon>
        <taxon>Rhodobacterales</taxon>
        <taxon>Paracoccaceae</taxon>
        <taxon>Paracoccus</taxon>
    </lineage>
</organism>
<sequence>MMIEIVGQSGQDADNVTANPSRLVNVYAEKTTDGERILKSVLGMDRLTQLDGVFIRAMGQVDGVTYAVCGGRLWRVNADGSADDLGAVDTGRASIAGNDGKVTIQAGTRYFVYDGSTITEPNPAGEFTAFGSVEFVGNYTVLTEAGGRLFRWSELADPETLPALNFSDADSHDDKILRAFALDGRLLLFKERSTETWWVTGEAGAAAFERVAGGVRDTGLKARDLICRFPGGAFMVGSDNRATLIAGGNYQPVSTPPVETAIKLKEPLACLAYEDEGHTLLCIIFRDTAAWCYDLAMGEWHERAEGVNLGPWNVANSCKMGDDWLVGRNNGEISVLRRQNTDGETPLVREITTRTLRMDGNRTILREFELFPQRGHSAGTMDLHISRDGGANWTPPKPRKIGQTGVFGQRCQWRNLGQARQVTAKIRWSDIADIALSTQGRVVI</sequence>
<reference evidence="2" key="1">
    <citation type="submission" date="2023-07" db="EMBL/GenBank/DDBJ databases">
        <title>Characterization of two Paracoccaceae strains isolated from Phycosphere and proposal of Xinfangfangia lacusdiani sp. nov.</title>
        <authorList>
            <person name="Deng Y."/>
            <person name="Zhang Y.Q."/>
        </authorList>
    </citation>
    <scope>NUCLEOTIDE SEQUENCE [LARGE SCALE GENOMIC DNA]</scope>
    <source>
        <strain evidence="2">CPCC 101403</strain>
    </source>
</reference>
<keyword evidence="2" id="KW-1185">Reference proteome</keyword>
<protein>
    <recommendedName>
        <fullName evidence="3">Exo-alpha-sialidase</fullName>
    </recommendedName>
</protein>
<proteinExistence type="predicted"/>
<gene>
    <name evidence="1" type="ORF">RM190_04930</name>
</gene>
<dbReference type="RefSeq" id="WP_311758297.1">
    <property type="nucleotide sequence ID" value="NZ_JAVRQI010000003.1"/>
</dbReference>
<name>A0ABU3EAD9_9RHOB</name>
<evidence type="ECO:0000313" key="2">
    <source>
        <dbReference type="Proteomes" id="UP001251085"/>
    </source>
</evidence>
<evidence type="ECO:0000313" key="1">
    <source>
        <dbReference type="EMBL" id="MDT1061193.1"/>
    </source>
</evidence>
<comment type="caution">
    <text evidence="1">The sequence shown here is derived from an EMBL/GenBank/DDBJ whole genome shotgun (WGS) entry which is preliminary data.</text>
</comment>
<dbReference type="EMBL" id="JAVRQI010000003">
    <property type="protein sequence ID" value="MDT1061193.1"/>
    <property type="molecule type" value="Genomic_DNA"/>
</dbReference>
<accession>A0ABU3EAD9</accession>
<evidence type="ECO:0008006" key="3">
    <source>
        <dbReference type="Google" id="ProtNLM"/>
    </source>
</evidence>